<keyword evidence="2" id="KW-0812">Transmembrane</keyword>
<dbReference type="Pfam" id="PF00083">
    <property type="entry name" value="Sugar_tr"/>
    <property type="match status" value="1"/>
</dbReference>
<dbReference type="InterPro" id="IPR020846">
    <property type="entry name" value="MFS_dom"/>
</dbReference>
<feature type="domain" description="Major facilitator superfamily (MFS) profile" evidence="5">
    <location>
        <begin position="1"/>
        <end position="256"/>
    </location>
</feature>
<gene>
    <name evidence="6" type="ORF">LSAA_15163</name>
</gene>
<keyword evidence="3" id="KW-1133">Transmembrane helix</keyword>
<accession>A0A7R8HE78</accession>
<evidence type="ECO:0000259" key="5">
    <source>
        <dbReference type="PROSITE" id="PS50850"/>
    </source>
</evidence>
<name>A0A7R8HE78_LEPSM</name>
<evidence type="ECO:0000256" key="2">
    <source>
        <dbReference type="ARBA" id="ARBA00022692"/>
    </source>
</evidence>
<protein>
    <submittedName>
        <fullName evidence="6">SLC22A4_5</fullName>
    </submittedName>
</protein>
<evidence type="ECO:0000313" key="7">
    <source>
        <dbReference type="Proteomes" id="UP000675881"/>
    </source>
</evidence>
<dbReference type="EMBL" id="HG994588">
    <property type="protein sequence ID" value="CAF3039749.1"/>
    <property type="molecule type" value="Genomic_DNA"/>
</dbReference>
<dbReference type="Proteomes" id="UP000675881">
    <property type="component" value="Chromosome 9"/>
</dbReference>
<evidence type="ECO:0000256" key="4">
    <source>
        <dbReference type="ARBA" id="ARBA00023136"/>
    </source>
</evidence>
<dbReference type="SUPFAM" id="SSF103473">
    <property type="entry name" value="MFS general substrate transporter"/>
    <property type="match status" value="1"/>
</dbReference>
<keyword evidence="7" id="KW-1185">Reference proteome</keyword>
<dbReference type="GO" id="GO:0022857">
    <property type="term" value="F:transmembrane transporter activity"/>
    <property type="evidence" value="ECO:0007669"/>
    <property type="project" value="InterPro"/>
</dbReference>
<comment type="subcellular location">
    <subcellularLocation>
        <location evidence="1">Membrane</location>
        <topology evidence="1">Multi-pass membrane protein</topology>
    </subcellularLocation>
</comment>
<dbReference type="InterPro" id="IPR036259">
    <property type="entry name" value="MFS_trans_sf"/>
</dbReference>
<dbReference type="AlphaFoldDB" id="A0A7R8HE78"/>
<sequence length="267" mass="29759">MITAEYIIGASAFPVCFLWFFVPESPRWYLSMGKLQKANTAIKNIAKFNGIHFEEISSSSISSRENPRNSTKSIMDLFRYPGIRRNFIIMCLNWFGFTMGYYGLVYNTPTYDFNIYLVFVFPTFFAIPLNFVIPLIENHIGRKPLLTGSMILSGVALLVSLTLVGHNWPVTMCSIFGTVVSFAAMSSGYIFCKELFPTVLRTTALSFATVAARLGSILSPIVGSLDRIHPALPIGVYGLVSLTGGILSIWLWPETKKHTTSGYIGRM</sequence>
<dbReference type="InterPro" id="IPR005828">
    <property type="entry name" value="MFS_sugar_transport-like"/>
</dbReference>
<dbReference type="GO" id="GO:0016020">
    <property type="term" value="C:membrane"/>
    <property type="evidence" value="ECO:0007669"/>
    <property type="project" value="UniProtKB-SubCell"/>
</dbReference>
<evidence type="ECO:0000256" key="1">
    <source>
        <dbReference type="ARBA" id="ARBA00004141"/>
    </source>
</evidence>
<evidence type="ECO:0000256" key="3">
    <source>
        <dbReference type="ARBA" id="ARBA00022989"/>
    </source>
</evidence>
<evidence type="ECO:0000313" key="6">
    <source>
        <dbReference type="EMBL" id="CAF3039749.1"/>
    </source>
</evidence>
<keyword evidence="4" id="KW-0472">Membrane</keyword>
<reference evidence="6" key="1">
    <citation type="submission" date="2021-02" db="EMBL/GenBank/DDBJ databases">
        <authorList>
            <person name="Bekaert M."/>
        </authorList>
    </citation>
    <scope>NUCLEOTIDE SEQUENCE</scope>
    <source>
        <strain evidence="6">IoA-00</strain>
    </source>
</reference>
<dbReference type="PANTHER" id="PTHR24064">
    <property type="entry name" value="SOLUTE CARRIER FAMILY 22 MEMBER"/>
    <property type="match status" value="1"/>
</dbReference>
<dbReference type="PROSITE" id="PS50850">
    <property type="entry name" value="MFS"/>
    <property type="match status" value="1"/>
</dbReference>
<organism evidence="6 7">
    <name type="scientific">Lepeophtheirus salmonis</name>
    <name type="common">Salmon louse</name>
    <name type="synonym">Caligus salmonis</name>
    <dbReference type="NCBI Taxonomy" id="72036"/>
    <lineage>
        <taxon>Eukaryota</taxon>
        <taxon>Metazoa</taxon>
        <taxon>Ecdysozoa</taxon>
        <taxon>Arthropoda</taxon>
        <taxon>Crustacea</taxon>
        <taxon>Multicrustacea</taxon>
        <taxon>Hexanauplia</taxon>
        <taxon>Copepoda</taxon>
        <taxon>Siphonostomatoida</taxon>
        <taxon>Caligidae</taxon>
        <taxon>Lepeophtheirus</taxon>
    </lineage>
</organism>
<dbReference type="OrthoDB" id="6382114at2759"/>
<dbReference type="Gene3D" id="1.20.1250.20">
    <property type="entry name" value="MFS general substrate transporter like domains"/>
    <property type="match status" value="1"/>
</dbReference>
<proteinExistence type="predicted"/>